<evidence type="ECO:0000313" key="2">
    <source>
        <dbReference type="EMBL" id="GAN35880.1"/>
    </source>
</evidence>
<proteinExistence type="predicted"/>
<feature type="transmembrane region" description="Helical" evidence="1">
    <location>
        <begin position="63"/>
        <end position="84"/>
    </location>
</feature>
<dbReference type="RefSeq" id="WP_003580627.1">
    <property type="nucleotide sequence ID" value="NZ_BAYM01000034.1"/>
</dbReference>
<name>A0A0C9NVD8_LACPA</name>
<feature type="transmembrane region" description="Helical" evidence="1">
    <location>
        <begin position="6"/>
        <end position="23"/>
    </location>
</feature>
<evidence type="ECO:0000256" key="1">
    <source>
        <dbReference type="SAM" id="Phobius"/>
    </source>
</evidence>
<accession>A0A0C9NVD8</accession>
<organism evidence="2 3">
    <name type="scientific">Lacticaseibacillus paracasei NRIC 0644</name>
    <dbReference type="NCBI Taxonomy" id="1435038"/>
    <lineage>
        <taxon>Bacteria</taxon>
        <taxon>Bacillati</taxon>
        <taxon>Bacillota</taxon>
        <taxon>Bacilli</taxon>
        <taxon>Lactobacillales</taxon>
        <taxon>Lactobacillaceae</taxon>
        <taxon>Lacticaseibacillus</taxon>
    </lineage>
</organism>
<reference evidence="3" key="1">
    <citation type="submission" date="2014-05" db="EMBL/GenBank/DDBJ databases">
        <title>Whole genome sequencing of Lactobacillus casei NRIC0644.</title>
        <authorList>
            <person name="Atarashi H."/>
            <person name="Yoshida Y."/>
            <person name="Fujimura S."/>
            <person name="Tanaka N."/>
            <person name="Shiwa Y."/>
            <person name="Yoshikawa H."/>
            <person name="Okada S."/>
            <person name="Nakagawa J."/>
        </authorList>
    </citation>
    <scope>NUCLEOTIDE SEQUENCE [LARGE SCALE GENOMIC DNA]</scope>
    <source>
        <strain evidence="3">NRIC0644</strain>
    </source>
</reference>
<feature type="transmembrane region" description="Helical" evidence="1">
    <location>
        <begin position="171"/>
        <end position="193"/>
    </location>
</feature>
<feature type="transmembrane region" description="Helical" evidence="1">
    <location>
        <begin position="113"/>
        <end position="132"/>
    </location>
</feature>
<protein>
    <submittedName>
        <fullName evidence="2">Uncharacterized protein</fullName>
    </submittedName>
</protein>
<dbReference type="AlphaFoldDB" id="A0A0C9NVD8"/>
<dbReference type="EMBL" id="BAYM01000034">
    <property type="protein sequence ID" value="GAN35880.1"/>
    <property type="molecule type" value="Genomic_DNA"/>
</dbReference>
<dbReference type="Proteomes" id="UP000032552">
    <property type="component" value="Unassembled WGS sequence"/>
</dbReference>
<comment type="caution">
    <text evidence="2">The sequence shown here is derived from an EMBL/GenBank/DDBJ whole genome shotgun (WGS) entry which is preliminary data.</text>
</comment>
<evidence type="ECO:0000313" key="3">
    <source>
        <dbReference type="Proteomes" id="UP000032552"/>
    </source>
</evidence>
<sequence>MFTGLIIVVVLALVGTGIWALQLERKIVTMQLATHKMMFPNQVRSGRKTYIRNLYRENTIAKWVRRLGLIGSIVGGLALAYAIGNQFYSEFGQLPIIGNFYVFPTDYLTERDHALWVLAVATMIAGVAWSWLAKWLHDALLAANKTTGVQSATDLYWTPDEIIHQRLWLKIALQGLLVVGSVLLLIAAMTGMLPNPGEAWF</sequence>
<keyword evidence="1" id="KW-0812">Transmembrane</keyword>
<keyword evidence="1" id="KW-0472">Membrane</keyword>
<keyword evidence="1" id="KW-1133">Transmembrane helix</keyword>
<gene>
    <name evidence="2" type="ORF">LC0644_0469</name>
</gene>